<accession>A0ABN2FM44</accession>
<protein>
    <recommendedName>
        <fullName evidence="4">Extracellular solute-binding protein</fullName>
    </recommendedName>
</protein>
<evidence type="ECO:0000256" key="1">
    <source>
        <dbReference type="SAM" id="SignalP"/>
    </source>
</evidence>
<evidence type="ECO:0000313" key="3">
    <source>
        <dbReference type="Proteomes" id="UP001501319"/>
    </source>
</evidence>
<dbReference type="EMBL" id="BAAANE010000009">
    <property type="protein sequence ID" value="GAA1653394.1"/>
    <property type="molecule type" value="Genomic_DNA"/>
</dbReference>
<evidence type="ECO:0000313" key="2">
    <source>
        <dbReference type="EMBL" id="GAA1653394.1"/>
    </source>
</evidence>
<name>A0ABN2FM44_9ACTN</name>
<dbReference type="Gene3D" id="3.40.190.10">
    <property type="entry name" value="Periplasmic binding protein-like II"/>
    <property type="match status" value="2"/>
</dbReference>
<feature type="signal peptide" evidence="1">
    <location>
        <begin position="1"/>
        <end position="29"/>
    </location>
</feature>
<feature type="chain" id="PRO_5045903904" description="Extracellular solute-binding protein" evidence="1">
    <location>
        <begin position="30"/>
        <end position="451"/>
    </location>
</feature>
<keyword evidence="3" id="KW-1185">Reference proteome</keyword>
<gene>
    <name evidence="2" type="ORF">GCM10009744_51870</name>
</gene>
<dbReference type="Proteomes" id="UP001501319">
    <property type="component" value="Unassembled WGS sequence"/>
</dbReference>
<comment type="caution">
    <text evidence="2">The sequence shown here is derived from an EMBL/GenBank/DDBJ whole genome shotgun (WGS) entry which is preliminary data.</text>
</comment>
<evidence type="ECO:0008006" key="4">
    <source>
        <dbReference type="Google" id="ProtNLM"/>
    </source>
</evidence>
<dbReference type="InterPro" id="IPR050490">
    <property type="entry name" value="Bact_solute-bd_prot1"/>
</dbReference>
<dbReference type="SUPFAM" id="SSF53850">
    <property type="entry name" value="Periplasmic binding protein-like II"/>
    <property type="match status" value="1"/>
</dbReference>
<dbReference type="RefSeq" id="WP_344114673.1">
    <property type="nucleotide sequence ID" value="NZ_BAAANE010000009.1"/>
</dbReference>
<reference evidence="2 3" key="1">
    <citation type="journal article" date="2019" name="Int. J. Syst. Evol. Microbiol.">
        <title>The Global Catalogue of Microorganisms (GCM) 10K type strain sequencing project: providing services to taxonomists for standard genome sequencing and annotation.</title>
        <authorList>
            <consortium name="The Broad Institute Genomics Platform"/>
            <consortium name="The Broad Institute Genome Sequencing Center for Infectious Disease"/>
            <person name="Wu L."/>
            <person name="Ma J."/>
        </authorList>
    </citation>
    <scope>NUCLEOTIDE SEQUENCE [LARGE SCALE GENOMIC DNA]</scope>
    <source>
        <strain evidence="2 3">JCM 14306</strain>
    </source>
</reference>
<sequence length="451" mass="49227">MRIRKRATAIVAALTLALGAAACSGPVAAGGSGGDSGGKTKIVYWSMFSTGEPLQQLMQAATDRFMKENPDITVEINWAGRDVLTKLQGALNAGQQVDIVDHSNDRVRSAVVLTNQALKLDTYLQQPAYGATSGKWLDQFTPGSVQAFAEKDGVYEIPRDVYVSGIWYNTKLLSDAGLKAPVTGMTWDQFTQLLQTLKAKNPGVSPLGADGSLDFYNNWWFSYLAIRLAGLDAFKKAAYDKTGALWKQPVFLQAAQMVRDLQDAGYFQKGFEGSVYPAAQAQWVNSKTGMMLMGAWLPKEVEAQAPKDFKMDMFAFPNVAGGKGNDLVEYWANVYSVLKNSKHPDAAVKWLKYMSSPNGAGGEMAKNGFPTALKDAPTPATHVAQAEVLSKYKVMGQRGGLNDEVPKYMTEVFNRCDDRFFLMQSNPSDFISCLSDGTAKFWSSNTPPATR</sequence>
<dbReference type="PROSITE" id="PS51257">
    <property type="entry name" value="PROKAR_LIPOPROTEIN"/>
    <property type="match status" value="1"/>
</dbReference>
<proteinExistence type="predicted"/>
<organism evidence="2 3">
    <name type="scientific">Kribbella alba</name>
    <dbReference type="NCBI Taxonomy" id="190197"/>
    <lineage>
        <taxon>Bacteria</taxon>
        <taxon>Bacillati</taxon>
        <taxon>Actinomycetota</taxon>
        <taxon>Actinomycetes</taxon>
        <taxon>Propionibacteriales</taxon>
        <taxon>Kribbellaceae</taxon>
        <taxon>Kribbella</taxon>
    </lineage>
</organism>
<dbReference type="InterPro" id="IPR006059">
    <property type="entry name" value="SBP"/>
</dbReference>
<dbReference type="PANTHER" id="PTHR43649">
    <property type="entry name" value="ARABINOSE-BINDING PROTEIN-RELATED"/>
    <property type="match status" value="1"/>
</dbReference>
<dbReference type="PANTHER" id="PTHR43649:SF12">
    <property type="entry name" value="DIACETYLCHITOBIOSE BINDING PROTEIN DASA"/>
    <property type="match status" value="1"/>
</dbReference>
<dbReference type="Pfam" id="PF01547">
    <property type="entry name" value="SBP_bac_1"/>
    <property type="match status" value="1"/>
</dbReference>
<keyword evidence="1" id="KW-0732">Signal</keyword>